<evidence type="ECO:0000256" key="1">
    <source>
        <dbReference type="SAM" id="Phobius"/>
    </source>
</evidence>
<evidence type="ECO:0000313" key="4">
    <source>
        <dbReference type="Proteomes" id="UP001575105"/>
    </source>
</evidence>
<keyword evidence="3" id="KW-0808">Transferase</keyword>
<dbReference type="InterPro" id="IPR013216">
    <property type="entry name" value="Methyltransf_11"/>
</dbReference>
<keyword evidence="1" id="KW-1133">Transmembrane helix</keyword>
<dbReference type="Gene3D" id="3.40.50.150">
    <property type="entry name" value="Vaccinia Virus protein VP39"/>
    <property type="match status" value="1"/>
</dbReference>
<feature type="transmembrane region" description="Helical" evidence="1">
    <location>
        <begin position="359"/>
        <end position="377"/>
    </location>
</feature>
<dbReference type="CDD" id="cd02440">
    <property type="entry name" value="AdoMet_MTases"/>
    <property type="match status" value="1"/>
</dbReference>
<dbReference type="SUPFAM" id="SSF53335">
    <property type="entry name" value="S-adenosyl-L-methionine-dependent methyltransferases"/>
    <property type="match status" value="1"/>
</dbReference>
<dbReference type="EMBL" id="JBGUBD010000011">
    <property type="protein sequence ID" value="MFA9479734.1"/>
    <property type="molecule type" value="Genomic_DNA"/>
</dbReference>
<sequence>MAEKLAFGVEPSKRRYHLRLARYPGMVDAVRAFREKLATNDDADRSLALLDIGAAQGRTLKYLKAAGLDEGITFHGMDNEPKATNRIFEADRWHYRMHDAEQGLPYEDGAFDIVICEQVLEHLHRADFVLSEIGRVLRPGGIAILGVPSFPPGLAAVRRHIVPHLDRLTDRHRGHVQVFTQQSFVKLIRQTTDLEVERVQAFRCISGGVLAPLENLEWWYRLNRRAATALSHLAIEIQVIARQPTAEASEAVADPSRRRRLFGDDDARQPAASRLAGVISLNWQRMRDRLVNTSTSSAVLGIVLTLLAVTISTVLLSDQTSRWLYADGTGVFEKISVWLWLGLGVSLVALWRTMAWWRVAALAGTCLLAGVIEGRWYQTWHEQGSAIIAVGVVLGLATLMVLFHLLRQSRGLREGWVQVLLIVLAAMGIAEAFDQMPGFLHASFGIVVDGTAYHILRAGEEGLELLLPVLLGVAALAWAHAQASRHAVAESSAKGS</sequence>
<feature type="transmembrane region" description="Helical" evidence="1">
    <location>
        <begin position="335"/>
        <end position="352"/>
    </location>
</feature>
<dbReference type="RefSeq" id="WP_425346657.1">
    <property type="nucleotide sequence ID" value="NZ_JBGUBD010000011.1"/>
</dbReference>
<organism evidence="3 4">
    <name type="scientific">Natronomicrosphaera hydrolytica</name>
    <dbReference type="NCBI Taxonomy" id="3242702"/>
    <lineage>
        <taxon>Bacteria</taxon>
        <taxon>Pseudomonadati</taxon>
        <taxon>Planctomycetota</taxon>
        <taxon>Phycisphaerae</taxon>
        <taxon>Phycisphaerales</taxon>
        <taxon>Phycisphaeraceae</taxon>
        <taxon>Natronomicrosphaera</taxon>
    </lineage>
</organism>
<evidence type="ECO:0000313" key="3">
    <source>
        <dbReference type="EMBL" id="MFA9479734.1"/>
    </source>
</evidence>
<dbReference type="InterPro" id="IPR029063">
    <property type="entry name" value="SAM-dependent_MTases_sf"/>
</dbReference>
<evidence type="ECO:0000259" key="2">
    <source>
        <dbReference type="Pfam" id="PF08241"/>
    </source>
</evidence>
<proteinExistence type="predicted"/>
<gene>
    <name evidence="3" type="ORF">ACERK3_15715</name>
</gene>
<protein>
    <submittedName>
        <fullName evidence="3">Class I SAM-dependent methyltransferase</fullName>
    </submittedName>
</protein>
<keyword evidence="3" id="KW-0489">Methyltransferase</keyword>
<feature type="transmembrane region" description="Helical" evidence="1">
    <location>
        <begin position="383"/>
        <end position="403"/>
    </location>
</feature>
<reference evidence="3 4" key="1">
    <citation type="submission" date="2024-08" db="EMBL/GenBank/DDBJ databases">
        <title>Whole-genome sequencing of halo(alkali)philic microorganisms from hypersaline lakes.</title>
        <authorList>
            <person name="Sorokin D.Y."/>
            <person name="Merkel A.Y."/>
            <person name="Messina E."/>
            <person name="Yakimov M."/>
        </authorList>
    </citation>
    <scope>NUCLEOTIDE SEQUENCE [LARGE SCALE GENOMIC DNA]</scope>
    <source>
        <strain evidence="3 4">AB-hyl4</strain>
    </source>
</reference>
<name>A0ABV4U7Z7_9BACT</name>
<feature type="transmembrane region" description="Helical" evidence="1">
    <location>
        <begin position="290"/>
        <end position="315"/>
    </location>
</feature>
<feature type="domain" description="Methyltransferase type 11" evidence="2">
    <location>
        <begin position="50"/>
        <end position="144"/>
    </location>
</feature>
<keyword evidence="4" id="KW-1185">Reference proteome</keyword>
<dbReference type="GO" id="GO:0032259">
    <property type="term" value="P:methylation"/>
    <property type="evidence" value="ECO:0007669"/>
    <property type="project" value="UniProtKB-KW"/>
</dbReference>
<keyword evidence="1" id="KW-0472">Membrane</keyword>
<dbReference type="GO" id="GO:0008168">
    <property type="term" value="F:methyltransferase activity"/>
    <property type="evidence" value="ECO:0007669"/>
    <property type="project" value="UniProtKB-KW"/>
</dbReference>
<dbReference type="Pfam" id="PF08241">
    <property type="entry name" value="Methyltransf_11"/>
    <property type="match status" value="1"/>
</dbReference>
<dbReference type="Proteomes" id="UP001575105">
    <property type="component" value="Unassembled WGS sequence"/>
</dbReference>
<comment type="caution">
    <text evidence="3">The sequence shown here is derived from an EMBL/GenBank/DDBJ whole genome shotgun (WGS) entry which is preliminary data.</text>
</comment>
<keyword evidence="1" id="KW-0812">Transmembrane</keyword>
<feature type="transmembrane region" description="Helical" evidence="1">
    <location>
        <begin position="415"/>
        <end position="433"/>
    </location>
</feature>
<accession>A0ABV4U7Z7</accession>